<feature type="region of interest" description="Disordered" evidence="2">
    <location>
        <begin position="39"/>
        <end position="181"/>
    </location>
</feature>
<dbReference type="OrthoDB" id="99432at2759"/>
<gene>
    <name evidence="4" type="ORF">BXZ70DRAFT_906334</name>
</gene>
<feature type="compositionally biased region" description="Polar residues" evidence="2">
    <location>
        <begin position="563"/>
        <end position="584"/>
    </location>
</feature>
<dbReference type="PANTHER" id="PTHR34409">
    <property type="entry name" value="SET DOMAIN-CONTAINING PROTEIN"/>
    <property type="match status" value="1"/>
</dbReference>
<evidence type="ECO:0000256" key="1">
    <source>
        <dbReference type="SAM" id="Coils"/>
    </source>
</evidence>
<feature type="domain" description="DUF6818" evidence="3">
    <location>
        <begin position="217"/>
        <end position="273"/>
    </location>
</feature>
<evidence type="ECO:0000313" key="4">
    <source>
        <dbReference type="EMBL" id="KAH8101752.1"/>
    </source>
</evidence>
<dbReference type="Proteomes" id="UP000813824">
    <property type="component" value="Unassembled WGS sequence"/>
</dbReference>
<feature type="region of interest" description="Disordered" evidence="2">
    <location>
        <begin position="283"/>
        <end position="336"/>
    </location>
</feature>
<dbReference type="PANTHER" id="PTHR34409:SF1">
    <property type="entry name" value="MYB-LIKE DOMAIN-CONTAINING PROTEIN"/>
    <property type="match status" value="1"/>
</dbReference>
<evidence type="ECO:0000313" key="5">
    <source>
        <dbReference type="Proteomes" id="UP000813824"/>
    </source>
</evidence>
<name>A0A8K0UPV4_9AGAR</name>
<feature type="compositionally biased region" description="Low complexity" evidence="2">
    <location>
        <begin position="533"/>
        <end position="544"/>
    </location>
</feature>
<feature type="compositionally biased region" description="Pro residues" evidence="2">
    <location>
        <begin position="78"/>
        <end position="102"/>
    </location>
</feature>
<feature type="coiled-coil region" evidence="1">
    <location>
        <begin position="370"/>
        <end position="411"/>
    </location>
</feature>
<keyword evidence="1" id="KW-0175">Coiled coil</keyword>
<feature type="compositionally biased region" description="Basic and acidic residues" evidence="2">
    <location>
        <begin position="289"/>
        <end position="299"/>
    </location>
</feature>
<feature type="region of interest" description="Disordered" evidence="2">
    <location>
        <begin position="217"/>
        <end position="247"/>
    </location>
</feature>
<dbReference type="InterPro" id="IPR049203">
    <property type="entry name" value="DUF6818"/>
</dbReference>
<sequence length="584" mass="64849">MSQPPHEDRDKNTIPEEDLWETPEGFTFYRAPNGQWLPLVQGPPAAEPAGQNMMAPPHQAQPMYPPTHGHHGPYMNYYPPPGGPAPLPAPPNIPPSLIPLPPQTVTEVADLSGHQPSEKVAGKRRAGSSKQGDKGKGRAEGGGSNSSSTSSSQKRKRQQSDDEDVPRTKGKRGRAKGTTNYTEAEIDFLLDLLEEFLPPGGKGWAQVGGSHRVWAKKNRHPLRTDKSLEGKFKQLVKTPRPTGDAEVPPHVSRAWLIDNAIQERVGTMDLDDEDIVDNLSHISISDSSESGHDSDDNNKPKPKSASTQKARIVKQDPIRPLADGPAPRRTRNGPNAGLEVLNKLSANLDPAVQAQRANERAATAFQTTHIMALNQQVRDLHAEIMMLRQQVSDAERRYHDSERRADRAEQQLQFTRLLDRRHHSRSTSRGRRSRVLAQRSHSAHRYRTRSTPRRRFEIFYPEGGRSSYWGYPEDAPQQRPGSPPLEYRETLDSPFQNRDPDQYRGPESYVLAGPSSSRNRLSSEHTVNAAQQSSGSSRWSSNLSITVPTFYQPAEDSNETHAGPSSPSSESNPKTPSNWAPSPF</sequence>
<protein>
    <recommendedName>
        <fullName evidence="3">DUF6818 domain-containing protein</fullName>
    </recommendedName>
</protein>
<feature type="compositionally biased region" description="Basic residues" evidence="2">
    <location>
        <begin position="441"/>
        <end position="450"/>
    </location>
</feature>
<feature type="compositionally biased region" description="Basic and acidic residues" evidence="2">
    <location>
        <begin position="222"/>
        <end position="232"/>
    </location>
</feature>
<comment type="caution">
    <text evidence="4">The sequence shown here is derived from an EMBL/GenBank/DDBJ whole genome shotgun (WGS) entry which is preliminary data.</text>
</comment>
<keyword evidence="5" id="KW-1185">Reference proteome</keyword>
<evidence type="ECO:0000256" key="2">
    <source>
        <dbReference type="SAM" id="MobiDB-lite"/>
    </source>
</evidence>
<feature type="region of interest" description="Disordered" evidence="2">
    <location>
        <begin position="417"/>
        <end position="450"/>
    </location>
</feature>
<feature type="compositionally biased region" description="Basic residues" evidence="2">
    <location>
        <begin position="419"/>
        <end position="434"/>
    </location>
</feature>
<reference evidence="4" key="1">
    <citation type="journal article" date="2021" name="New Phytol.">
        <title>Evolutionary innovations through gain and loss of genes in the ectomycorrhizal Boletales.</title>
        <authorList>
            <person name="Wu G."/>
            <person name="Miyauchi S."/>
            <person name="Morin E."/>
            <person name="Kuo A."/>
            <person name="Drula E."/>
            <person name="Varga T."/>
            <person name="Kohler A."/>
            <person name="Feng B."/>
            <person name="Cao Y."/>
            <person name="Lipzen A."/>
            <person name="Daum C."/>
            <person name="Hundley H."/>
            <person name="Pangilinan J."/>
            <person name="Johnson J."/>
            <person name="Barry K."/>
            <person name="LaButti K."/>
            <person name="Ng V."/>
            <person name="Ahrendt S."/>
            <person name="Min B."/>
            <person name="Choi I.G."/>
            <person name="Park H."/>
            <person name="Plett J.M."/>
            <person name="Magnuson J."/>
            <person name="Spatafora J.W."/>
            <person name="Nagy L.G."/>
            <person name="Henrissat B."/>
            <person name="Grigoriev I.V."/>
            <person name="Yang Z.L."/>
            <person name="Xu J."/>
            <person name="Martin F.M."/>
        </authorList>
    </citation>
    <scope>NUCLEOTIDE SEQUENCE</scope>
    <source>
        <strain evidence="4">KKN 215</strain>
    </source>
</reference>
<evidence type="ECO:0000259" key="3">
    <source>
        <dbReference type="Pfam" id="PF20681"/>
    </source>
</evidence>
<accession>A0A8K0UPV4</accession>
<organism evidence="4 5">
    <name type="scientific">Cristinia sonorae</name>
    <dbReference type="NCBI Taxonomy" id="1940300"/>
    <lineage>
        <taxon>Eukaryota</taxon>
        <taxon>Fungi</taxon>
        <taxon>Dikarya</taxon>
        <taxon>Basidiomycota</taxon>
        <taxon>Agaricomycotina</taxon>
        <taxon>Agaricomycetes</taxon>
        <taxon>Agaricomycetidae</taxon>
        <taxon>Agaricales</taxon>
        <taxon>Pleurotineae</taxon>
        <taxon>Stephanosporaceae</taxon>
        <taxon>Cristinia</taxon>
    </lineage>
</organism>
<feature type="region of interest" description="Disordered" evidence="2">
    <location>
        <begin position="467"/>
        <end position="584"/>
    </location>
</feature>
<dbReference type="EMBL" id="JAEVFJ010000011">
    <property type="protein sequence ID" value="KAH8101752.1"/>
    <property type="molecule type" value="Genomic_DNA"/>
</dbReference>
<dbReference type="Pfam" id="PF20681">
    <property type="entry name" value="DUF6818"/>
    <property type="match status" value="1"/>
</dbReference>
<dbReference type="AlphaFoldDB" id="A0A8K0UPV4"/>
<proteinExistence type="predicted"/>
<feature type="compositionally biased region" description="Polar residues" evidence="2">
    <location>
        <begin position="514"/>
        <end position="532"/>
    </location>
</feature>